<dbReference type="InterPro" id="IPR012337">
    <property type="entry name" value="RNaseH-like_sf"/>
</dbReference>
<organism evidence="2 3">
    <name type="scientific">Chitinophaga niastensis</name>
    <dbReference type="NCBI Taxonomy" id="536980"/>
    <lineage>
        <taxon>Bacteria</taxon>
        <taxon>Pseudomonadati</taxon>
        <taxon>Bacteroidota</taxon>
        <taxon>Chitinophagia</taxon>
        <taxon>Chitinophagales</taxon>
        <taxon>Chitinophagaceae</taxon>
        <taxon>Chitinophaga</taxon>
    </lineage>
</organism>
<evidence type="ECO:0000259" key="1">
    <source>
        <dbReference type="Pfam" id="PF10108"/>
    </source>
</evidence>
<dbReference type="InterPro" id="IPR036397">
    <property type="entry name" value="RNaseH_sf"/>
</dbReference>
<dbReference type="InterPro" id="IPR019288">
    <property type="entry name" value="3'-5'_exonuclease_PolB-like"/>
</dbReference>
<accession>A0A2P8HNB7</accession>
<protein>
    <recommendedName>
        <fullName evidence="1">Predicted 3'-5' exonuclease PolB-like domain-containing protein</fullName>
    </recommendedName>
</protein>
<keyword evidence="3" id="KW-1185">Reference proteome</keyword>
<dbReference type="OrthoDB" id="9773351at2"/>
<feature type="domain" description="Predicted 3'-5' exonuclease PolB-like" evidence="1">
    <location>
        <begin position="63"/>
        <end position="228"/>
    </location>
</feature>
<dbReference type="EMBL" id="PYAW01000002">
    <property type="protein sequence ID" value="PSL47709.1"/>
    <property type="molecule type" value="Genomic_DNA"/>
</dbReference>
<dbReference type="Proteomes" id="UP000240971">
    <property type="component" value="Unassembled WGS sequence"/>
</dbReference>
<dbReference type="SUPFAM" id="SSF53098">
    <property type="entry name" value="Ribonuclease H-like"/>
    <property type="match status" value="1"/>
</dbReference>
<dbReference type="Pfam" id="PF10108">
    <property type="entry name" value="DNA_pol_B_exo2"/>
    <property type="match status" value="1"/>
</dbReference>
<dbReference type="Gene3D" id="3.30.420.10">
    <property type="entry name" value="Ribonuclease H-like superfamily/Ribonuclease H"/>
    <property type="match status" value="1"/>
</dbReference>
<dbReference type="GO" id="GO:0003676">
    <property type="term" value="F:nucleic acid binding"/>
    <property type="evidence" value="ECO:0007669"/>
    <property type="project" value="InterPro"/>
</dbReference>
<dbReference type="RefSeq" id="WP_106528140.1">
    <property type="nucleotide sequence ID" value="NZ_PYAW01000002.1"/>
</dbReference>
<reference evidence="2 3" key="1">
    <citation type="submission" date="2018-03" db="EMBL/GenBank/DDBJ databases">
        <title>Genomic Encyclopedia of Archaeal and Bacterial Type Strains, Phase II (KMG-II): from individual species to whole genera.</title>
        <authorList>
            <person name="Goeker M."/>
        </authorList>
    </citation>
    <scope>NUCLEOTIDE SEQUENCE [LARGE SCALE GENOMIC DNA]</scope>
    <source>
        <strain evidence="2 3">DSM 24859</strain>
    </source>
</reference>
<proteinExistence type="predicted"/>
<sequence>MLPKIALDQLLLLDIETTPGTQAFGHLSDEMQLLWREKIAKTAPVSENDQEAYADRAGIYAEFGKIVCISVGFFHLENNRYQLRLKSFYNDDEEVVLNGFLELVNKFYVKYPRFQFAGHNIKEFDIPFICRRSVIHQLSLPQPLQLHDFKPWEMPVLDTLHLWRFGDFRHYISLKLLTAVMGIDTPKDDIDGSMVGKVYWEQKDLERIATYCQKDVLAVAQLILRFKRVPLLKEDDIVIIK</sequence>
<dbReference type="AlphaFoldDB" id="A0A2P8HNB7"/>
<name>A0A2P8HNB7_CHINA</name>
<evidence type="ECO:0000313" key="3">
    <source>
        <dbReference type="Proteomes" id="UP000240971"/>
    </source>
</evidence>
<evidence type="ECO:0000313" key="2">
    <source>
        <dbReference type="EMBL" id="PSL47709.1"/>
    </source>
</evidence>
<comment type="caution">
    <text evidence="2">The sequence shown here is derived from an EMBL/GenBank/DDBJ whole genome shotgun (WGS) entry which is preliminary data.</text>
</comment>
<gene>
    <name evidence="2" type="ORF">CLV51_102566</name>
</gene>